<name>A0ABD1YIF8_9MARC</name>
<organism evidence="2 3">
    <name type="scientific">Riccia fluitans</name>
    <dbReference type="NCBI Taxonomy" id="41844"/>
    <lineage>
        <taxon>Eukaryota</taxon>
        <taxon>Viridiplantae</taxon>
        <taxon>Streptophyta</taxon>
        <taxon>Embryophyta</taxon>
        <taxon>Marchantiophyta</taxon>
        <taxon>Marchantiopsida</taxon>
        <taxon>Marchantiidae</taxon>
        <taxon>Marchantiales</taxon>
        <taxon>Ricciaceae</taxon>
        <taxon>Riccia</taxon>
    </lineage>
</organism>
<reference evidence="2 3" key="1">
    <citation type="submission" date="2024-09" db="EMBL/GenBank/DDBJ databases">
        <title>Chromosome-scale assembly of Riccia fluitans.</title>
        <authorList>
            <person name="Paukszto L."/>
            <person name="Sawicki J."/>
            <person name="Karawczyk K."/>
            <person name="Piernik-Szablinska J."/>
            <person name="Szczecinska M."/>
            <person name="Mazdziarz M."/>
        </authorList>
    </citation>
    <scope>NUCLEOTIDE SEQUENCE [LARGE SCALE GENOMIC DNA]</scope>
    <source>
        <strain evidence="2">Rf_01</strain>
        <tissue evidence="2">Aerial parts of the thallus</tissue>
    </source>
</reference>
<dbReference type="EMBL" id="JBHFFA010000004">
    <property type="protein sequence ID" value="KAL2630527.1"/>
    <property type="molecule type" value="Genomic_DNA"/>
</dbReference>
<evidence type="ECO:0000313" key="2">
    <source>
        <dbReference type="EMBL" id="KAL2630527.1"/>
    </source>
</evidence>
<accession>A0ABD1YIF8</accession>
<evidence type="ECO:0000313" key="3">
    <source>
        <dbReference type="Proteomes" id="UP001605036"/>
    </source>
</evidence>
<evidence type="ECO:0000256" key="1">
    <source>
        <dbReference type="SAM" id="MobiDB-lite"/>
    </source>
</evidence>
<dbReference type="Proteomes" id="UP001605036">
    <property type="component" value="Unassembled WGS sequence"/>
</dbReference>
<sequence>MLTLVMESQLFGILEDNDDSVGDAPEVKVNTQGAGSTAVVPRHRGRPGKDKASPTNGSVWAEKKRETRQYAQ</sequence>
<dbReference type="AlphaFoldDB" id="A0ABD1YIF8"/>
<gene>
    <name evidence="2" type="ORF">R1flu_015213</name>
</gene>
<protein>
    <submittedName>
        <fullName evidence="2">Uncharacterized protein</fullName>
    </submittedName>
</protein>
<keyword evidence="3" id="KW-1185">Reference proteome</keyword>
<feature type="compositionally biased region" description="Basic and acidic residues" evidence="1">
    <location>
        <begin position="61"/>
        <end position="72"/>
    </location>
</feature>
<proteinExistence type="predicted"/>
<comment type="caution">
    <text evidence="2">The sequence shown here is derived from an EMBL/GenBank/DDBJ whole genome shotgun (WGS) entry which is preliminary data.</text>
</comment>
<feature type="region of interest" description="Disordered" evidence="1">
    <location>
        <begin position="16"/>
        <end position="72"/>
    </location>
</feature>